<dbReference type="EMBL" id="FOQT01000004">
    <property type="protein sequence ID" value="SFI43323.1"/>
    <property type="molecule type" value="Genomic_DNA"/>
</dbReference>
<organism evidence="1 2">
    <name type="scientific">Halpernia frigidisoli</name>
    <dbReference type="NCBI Taxonomy" id="1125876"/>
    <lineage>
        <taxon>Bacteria</taxon>
        <taxon>Pseudomonadati</taxon>
        <taxon>Bacteroidota</taxon>
        <taxon>Flavobacteriia</taxon>
        <taxon>Flavobacteriales</taxon>
        <taxon>Weeksellaceae</taxon>
        <taxon>Chryseobacterium group</taxon>
        <taxon>Halpernia</taxon>
    </lineage>
</organism>
<dbReference type="Proteomes" id="UP000198931">
    <property type="component" value="Unassembled WGS sequence"/>
</dbReference>
<proteinExistence type="predicted"/>
<accession>A0A1I3I6E9</accession>
<keyword evidence="2" id="KW-1185">Reference proteome</keyword>
<evidence type="ECO:0000313" key="2">
    <source>
        <dbReference type="Proteomes" id="UP000198931"/>
    </source>
</evidence>
<name>A0A1I3I6E9_9FLAO</name>
<protein>
    <submittedName>
        <fullName evidence="1">Uncharacterized protein</fullName>
    </submittedName>
</protein>
<reference evidence="1 2" key="1">
    <citation type="submission" date="2016-10" db="EMBL/GenBank/DDBJ databases">
        <authorList>
            <person name="de Groot N.N."/>
        </authorList>
    </citation>
    <scope>NUCLEOTIDE SEQUENCE [LARGE SCALE GENOMIC DNA]</scope>
    <source>
        <strain evidence="1 2">DSM 26000</strain>
    </source>
</reference>
<gene>
    <name evidence="1" type="ORF">SAMN05443292_2577</name>
</gene>
<sequence length="44" mass="5189">MKKFDILKTKKLMPKKETVSFLLQFSKSLAILKTKTKKYLISKN</sequence>
<dbReference type="STRING" id="1125876.SAMN05443292_2577"/>
<evidence type="ECO:0000313" key="1">
    <source>
        <dbReference type="EMBL" id="SFI43323.1"/>
    </source>
</evidence>
<dbReference type="AlphaFoldDB" id="A0A1I3I6E9"/>